<accession>A0A0A9BGG9</accession>
<name>A0A0A9BGG9_ARUDO</name>
<organism evidence="1">
    <name type="scientific">Arundo donax</name>
    <name type="common">Giant reed</name>
    <name type="synonym">Donax arundinaceus</name>
    <dbReference type="NCBI Taxonomy" id="35708"/>
    <lineage>
        <taxon>Eukaryota</taxon>
        <taxon>Viridiplantae</taxon>
        <taxon>Streptophyta</taxon>
        <taxon>Embryophyta</taxon>
        <taxon>Tracheophyta</taxon>
        <taxon>Spermatophyta</taxon>
        <taxon>Magnoliopsida</taxon>
        <taxon>Liliopsida</taxon>
        <taxon>Poales</taxon>
        <taxon>Poaceae</taxon>
        <taxon>PACMAD clade</taxon>
        <taxon>Arundinoideae</taxon>
        <taxon>Arundineae</taxon>
        <taxon>Arundo</taxon>
    </lineage>
</organism>
<proteinExistence type="predicted"/>
<protein>
    <submittedName>
        <fullName evidence="1">Uncharacterized protein</fullName>
    </submittedName>
</protein>
<evidence type="ECO:0000313" key="1">
    <source>
        <dbReference type="EMBL" id="JAD61243.1"/>
    </source>
</evidence>
<reference evidence="1" key="2">
    <citation type="journal article" date="2015" name="Data Brief">
        <title>Shoot transcriptome of the giant reed, Arundo donax.</title>
        <authorList>
            <person name="Barrero R.A."/>
            <person name="Guerrero F.D."/>
            <person name="Moolhuijzen P."/>
            <person name="Goolsby J.A."/>
            <person name="Tidwell J."/>
            <person name="Bellgard S.E."/>
            <person name="Bellgard M.I."/>
        </authorList>
    </citation>
    <scope>NUCLEOTIDE SEQUENCE</scope>
    <source>
        <tissue evidence="1">Shoot tissue taken approximately 20 cm above the soil surface</tissue>
    </source>
</reference>
<reference evidence="1" key="1">
    <citation type="submission" date="2014-09" db="EMBL/GenBank/DDBJ databases">
        <authorList>
            <person name="Magalhaes I.L.F."/>
            <person name="Oliveira U."/>
            <person name="Santos F.R."/>
            <person name="Vidigal T.H.D.A."/>
            <person name="Brescovit A.D."/>
            <person name="Santos A.J."/>
        </authorList>
    </citation>
    <scope>NUCLEOTIDE SEQUENCE</scope>
    <source>
        <tissue evidence="1">Shoot tissue taken approximately 20 cm above the soil surface</tissue>
    </source>
</reference>
<sequence length="9" mass="1149">MIVVLELWF</sequence>
<dbReference type="EMBL" id="GBRH01236652">
    <property type="protein sequence ID" value="JAD61243.1"/>
    <property type="molecule type" value="Transcribed_RNA"/>
</dbReference>